<dbReference type="SUPFAM" id="SSF48452">
    <property type="entry name" value="TPR-like"/>
    <property type="match status" value="1"/>
</dbReference>
<proteinExistence type="predicted"/>
<dbReference type="SMART" id="SM00028">
    <property type="entry name" value="TPR"/>
    <property type="match status" value="1"/>
</dbReference>
<dbReference type="InterPro" id="IPR019734">
    <property type="entry name" value="TPR_rpt"/>
</dbReference>
<evidence type="ECO:0000256" key="1">
    <source>
        <dbReference type="ARBA" id="ARBA00022737"/>
    </source>
</evidence>
<gene>
    <name evidence="5" type="ORF">IPN91_12750</name>
</gene>
<name>A0A936F3J5_9BACT</name>
<feature type="signal peptide" evidence="4">
    <location>
        <begin position="1"/>
        <end position="19"/>
    </location>
</feature>
<keyword evidence="2 3" id="KW-0802">TPR repeat</keyword>
<dbReference type="Gene3D" id="1.25.40.10">
    <property type="entry name" value="Tetratricopeptide repeat domain"/>
    <property type="match status" value="1"/>
</dbReference>
<dbReference type="InterPro" id="IPR013105">
    <property type="entry name" value="TPR_2"/>
</dbReference>
<accession>A0A936F3J5</accession>
<feature type="chain" id="PRO_5037418824" evidence="4">
    <location>
        <begin position="20"/>
        <end position="395"/>
    </location>
</feature>
<keyword evidence="1" id="KW-0677">Repeat</keyword>
<dbReference type="InterPro" id="IPR011990">
    <property type="entry name" value="TPR-like_helical_dom_sf"/>
</dbReference>
<dbReference type="SUPFAM" id="SSF50156">
    <property type="entry name" value="PDZ domain-like"/>
    <property type="match status" value="1"/>
</dbReference>
<sequence length="395" mass="42585">MRLSSAFVLGTLLSLAGPAARGQADPAPAPVQAPDKATFDEARRHLVRGAAAIEMAKNDGDLALAADEFQKAVTIYPGWAFAWMNLGQVQARLGRLPEAMASYKRFLALAPEDKEAGKVGDELIKLEFRLEQSARIRNRGGIWVGEAGMPFLAKAEGNSLVLKTARQRMSARELDANEFMGGEAGIPVREFRLELQGTKVTGTSTRSEVVAGKCTVPAETVEVEGSYDEGAGRLILKMPRTRFQSRTSVNLFLDPVDCRGVTSLGKEEVQVVLLGPLPEGGIGIPVDLAYLPGGVLIRHEWQGHLGVGSYTAPLTDRAKSLGFQKMDEIVSIDGVAVKGLAPTEVIRRLRGPVGSEVILGVLRKKAKEPETLKVTRVPVAPPAADRPYVYEVWVN</sequence>
<evidence type="ECO:0000313" key="6">
    <source>
        <dbReference type="Proteomes" id="UP000709959"/>
    </source>
</evidence>
<evidence type="ECO:0000256" key="2">
    <source>
        <dbReference type="ARBA" id="ARBA00022803"/>
    </source>
</evidence>
<dbReference type="EMBL" id="JADKCH010000019">
    <property type="protein sequence ID" value="MBK8573474.1"/>
    <property type="molecule type" value="Genomic_DNA"/>
</dbReference>
<protein>
    <submittedName>
        <fullName evidence="5">Tetratricopeptide repeat protein</fullName>
    </submittedName>
</protein>
<dbReference type="Proteomes" id="UP000709959">
    <property type="component" value="Unassembled WGS sequence"/>
</dbReference>
<dbReference type="InterPro" id="IPR036034">
    <property type="entry name" value="PDZ_sf"/>
</dbReference>
<evidence type="ECO:0000313" key="5">
    <source>
        <dbReference type="EMBL" id="MBK8573474.1"/>
    </source>
</evidence>
<evidence type="ECO:0000256" key="3">
    <source>
        <dbReference type="PROSITE-ProRule" id="PRU00339"/>
    </source>
</evidence>
<comment type="caution">
    <text evidence="5">The sequence shown here is derived from an EMBL/GenBank/DDBJ whole genome shotgun (WGS) entry which is preliminary data.</text>
</comment>
<keyword evidence="4" id="KW-0732">Signal</keyword>
<dbReference type="AlphaFoldDB" id="A0A936F3J5"/>
<feature type="repeat" description="TPR" evidence="3">
    <location>
        <begin position="80"/>
        <end position="113"/>
    </location>
</feature>
<reference evidence="5 6" key="1">
    <citation type="submission" date="2020-10" db="EMBL/GenBank/DDBJ databases">
        <title>Connecting structure to function with the recovery of over 1000 high-quality activated sludge metagenome-assembled genomes encoding full-length rRNA genes using long-read sequencing.</title>
        <authorList>
            <person name="Singleton C.M."/>
            <person name="Petriglieri F."/>
            <person name="Kristensen J.M."/>
            <person name="Kirkegaard R.H."/>
            <person name="Michaelsen T.Y."/>
            <person name="Andersen M.H."/>
            <person name="Karst S.M."/>
            <person name="Dueholm M.S."/>
            <person name="Nielsen P.H."/>
            <person name="Albertsen M."/>
        </authorList>
    </citation>
    <scope>NUCLEOTIDE SEQUENCE [LARGE SCALE GENOMIC DNA]</scope>
    <source>
        <strain evidence="5">OdNE_18-Q3-R46-58_MAXAC.008</strain>
    </source>
</reference>
<dbReference type="Pfam" id="PF07719">
    <property type="entry name" value="TPR_2"/>
    <property type="match status" value="1"/>
</dbReference>
<dbReference type="Gene3D" id="2.30.42.10">
    <property type="match status" value="1"/>
</dbReference>
<dbReference type="PROSITE" id="PS50005">
    <property type="entry name" value="TPR"/>
    <property type="match status" value="1"/>
</dbReference>
<organism evidence="5 6">
    <name type="scientific">Candidatus Geothrix odensensis</name>
    <dbReference type="NCBI Taxonomy" id="2954440"/>
    <lineage>
        <taxon>Bacteria</taxon>
        <taxon>Pseudomonadati</taxon>
        <taxon>Acidobacteriota</taxon>
        <taxon>Holophagae</taxon>
        <taxon>Holophagales</taxon>
        <taxon>Holophagaceae</taxon>
        <taxon>Geothrix</taxon>
    </lineage>
</organism>
<evidence type="ECO:0000256" key="4">
    <source>
        <dbReference type="SAM" id="SignalP"/>
    </source>
</evidence>